<keyword evidence="9" id="KW-0175">Coiled coil</keyword>
<feature type="domain" description="DNA-directed DNA polymerase family B mitochondria/virus" evidence="11">
    <location>
        <begin position="419"/>
        <end position="615"/>
    </location>
</feature>
<evidence type="ECO:0000256" key="10">
    <source>
        <dbReference type="SAM" id="MobiDB-lite"/>
    </source>
</evidence>
<reference evidence="13" key="1">
    <citation type="submission" date="2011-05" db="EMBL/GenBank/DDBJ databases">
        <authorList>
            <person name="Richards S.R."/>
            <person name="Qu J."/>
            <person name="Jiang H."/>
            <person name="Jhangiani S.N."/>
            <person name="Agravi P."/>
            <person name="Goodspeed R."/>
            <person name="Gross S."/>
            <person name="Mandapat C."/>
            <person name="Jackson L."/>
            <person name="Mathew T."/>
            <person name="Pu L."/>
            <person name="Thornton R."/>
            <person name="Saada N."/>
            <person name="Wilczek-Boney K.B."/>
            <person name="Lee S."/>
            <person name="Kovar C."/>
            <person name="Wu Y."/>
            <person name="Scherer S.E."/>
            <person name="Worley K.C."/>
            <person name="Muzny D.M."/>
            <person name="Gibbs R."/>
        </authorList>
    </citation>
    <scope>NUCLEOTIDE SEQUENCE</scope>
    <source>
        <strain evidence="13">Brora</strain>
    </source>
</reference>
<feature type="region of interest" description="Disordered" evidence="10">
    <location>
        <begin position="299"/>
        <end position="319"/>
    </location>
</feature>
<feature type="compositionally biased region" description="Acidic residues" evidence="10">
    <location>
        <begin position="39"/>
        <end position="52"/>
    </location>
</feature>
<feature type="coiled-coil region" evidence="9">
    <location>
        <begin position="226"/>
        <end position="253"/>
    </location>
</feature>
<evidence type="ECO:0000256" key="9">
    <source>
        <dbReference type="SAM" id="Coils"/>
    </source>
</evidence>
<evidence type="ECO:0000259" key="11">
    <source>
        <dbReference type="Pfam" id="PF03175"/>
    </source>
</evidence>
<evidence type="ECO:0000256" key="6">
    <source>
        <dbReference type="ARBA" id="ARBA00022932"/>
    </source>
</evidence>
<keyword evidence="6" id="KW-0239">DNA-directed DNA polymerase</keyword>
<evidence type="ECO:0000256" key="7">
    <source>
        <dbReference type="ARBA" id="ARBA00023125"/>
    </source>
</evidence>
<dbReference type="EnsemblMetazoa" id="SMAR007183-RA">
    <property type="protein sequence ID" value="SMAR007183-PA"/>
    <property type="gene ID" value="SMAR007183"/>
</dbReference>
<keyword evidence="3" id="KW-0808">Transferase</keyword>
<comment type="similarity">
    <text evidence="1">Belongs to the DNA polymerase type-B family.</text>
</comment>
<evidence type="ECO:0000256" key="3">
    <source>
        <dbReference type="ARBA" id="ARBA00022679"/>
    </source>
</evidence>
<dbReference type="Pfam" id="PF03175">
    <property type="entry name" value="DNA_pol_B_2"/>
    <property type="match status" value="1"/>
</dbReference>
<dbReference type="InterPro" id="IPR036397">
    <property type="entry name" value="RNaseH_sf"/>
</dbReference>
<protein>
    <recommendedName>
        <fullName evidence="2">DNA-directed DNA polymerase</fullName>
        <ecNumber evidence="2">2.7.7.7</ecNumber>
    </recommendedName>
</protein>
<keyword evidence="7" id="KW-0238">DNA-binding</keyword>
<feature type="region of interest" description="Disordered" evidence="10">
    <location>
        <begin position="37"/>
        <end position="75"/>
    </location>
</feature>
<comment type="catalytic activity">
    <reaction evidence="8">
        <text>DNA(n) + a 2'-deoxyribonucleoside 5'-triphosphate = DNA(n+1) + diphosphate</text>
        <dbReference type="Rhea" id="RHEA:22508"/>
        <dbReference type="Rhea" id="RHEA-COMP:17339"/>
        <dbReference type="Rhea" id="RHEA-COMP:17340"/>
        <dbReference type="ChEBI" id="CHEBI:33019"/>
        <dbReference type="ChEBI" id="CHEBI:61560"/>
        <dbReference type="ChEBI" id="CHEBI:173112"/>
        <dbReference type="EC" id="2.7.7.7"/>
    </reaction>
</comment>
<keyword evidence="5" id="KW-0235">DNA replication</keyword>
<proteinExistence type="inferred from homology"/>
<reference evidence="12" key="2">
    <citation type="submission" date="2015-02" db="UniProtKB">
        <authorList>
            <consortium name="EnsemblMetazoa"/>
        </authorList>
    </citation>
    <scope>IDENTIFICATION</scope>
</reference>
<evidence type="ECO:0000256" key="8">
    <source>
        <dbReference type="ARBA" id="ARBA00049244"/>
    </source>
</evidence>
<name>T1J0X1_STRMM</name>
<dbReference type="GO" id="GO:0003677">
    <property type="term" value="F:DNA binding"/>
    <property type="evidence" value="ECO:0007669"/>
    <property type="project" value="UniProtKB-KW"/>
</dbReference>
<dbReference type="PhylomeDB" id="T1J0X1"/>
<dbReference type="AlphaFoldDB" id="T1J0X1"/>
<dbReference type="eggNOG" id="ENOG502QQ9V">
    <property type="taxonomic scope" value="Eukaryota"/>
</dbReference>
<dbReference type="Gene3D" id="3.30.420.10">
    <property type="entry name" value="Ribonuclease H-like superfamily/Ribonuclease H"/>
    <property type="match status" value="1"/>
</dbReference>
<evidence type="ECO:0000256" key="1">
    <source>
        <dbReference type="ARBA" id="ARBA00005755"/>
    </source>
</evidence>
<dbReference type="GO" id="GO:0003887">
    <property type="term" value="F:DNA-directed DNA polymerase activity"/>
    <property type="evidence" value="ECO:0007669"/>
    <property type="project" value="UniProtKB-KW"/>
</dbReference>
<dbReference type="Proteomes" id="UP000014500">
    <property type="component" value="Unassembled WGS sequence"/>
</dbReference>
<evidence type="ECO:0000313" key="13">
    <source>
        <dbReference type="Proteomes" id="UP000014500"/>
    </source>
</evidence>
<dbReference type="PANTHER" id="PTHR33568:SF3">
    <property type="entry name" value="DNA-DIRECTED DNA POLYMERASE"/>
    <property type="match status" value="1"/>
</dbReference>
<evidence type="ECO:0000256" key="4">
    <source>
        <dbReference type="ARBA" id="ARBA00022695"/>
    </source>
</evidence>
<dbReference type="HOGENOM" id="CLU_361064_0_0_1"/>
<keyword evidence="4" id="KW-0548">Nucleotidyltransferase</keyword>
<organism evidence="12 13">
    <name type="scientific">Strigamia maritima</name>
    <name type="common">European centipede</name>
    <name type="synonym">Geophilus maritimus</name>
    <dbReference type="NCBI Taxonomy" id="126957"/>
    <lineage>
        <taxon>Eukaryota</taxon>
        <taxon>Metazoa</taxon>
        <taxon>Ecdysozoa</taxon>
        <taxon>Arthropoda</taxon>
        <taxon>Myriapoda</taxon>
        <taxon>Chilopoda</taxon>
        <taxon>Pleurostigmophora</taxon>
        <taxon>Geophilomorpha</taxon>
        <taxon>Linotaeniidae</taxon>
        <taxon>Strigamia</taxon>
    </lineage>
</organism>
<dbReference type="InterPro" id="IPR012337">
    <property type="entry name" value="RNaseH-like_sf"/>
</dbReference>
<keyword evidence="13" id="KW-1185">Reference proteome</keyword>
<dbReference type="EC" id="2.7.7.7" evidence="2"/>
<evidence type="ECO:0000256" key="2">
    <source>
        <dbReference type="ARBA" id="ARBA00012417"/>
    </source>
</evidence>
<dbReference type="GO" id="GO:0006260">
    <property type="term" value="P:DNA replication"/>
    <property type="evidence" value="ECO:0007669"/>
    <property type="project" value="UniProtKB-KW"/>
</dbReference>
<sequence length="775" mass="89569">MNRVMSRMTQLKVLPIQYPIPNTQYFHNGVQFFPREESMDSMEEVESEEDQETESKETEIKETKEAETEIKETKEAETEIEEFMATHPRQHTYPVSGDIYLMVNVYKEKILTHIRHCSTKPGSTDLVPTAKGLAFNNEAWAAFEEYWSIIKSKISNCRKPGATVSTVTLGESKYSAKIEKRQKPNKVVLTLSREFDDKQISLAASDFAKIIQSQHSVRWSITKLKQSQLEEQLRKQQAELLELEAQATEADSKNVDLPDQEDIKKAYEADLKKKQAVEQSQFVDKVLYETDEEPEIINSCTEEEKEEQEEKPPTKKKSRIIPLQPSIPRKGKRYKPSNPVLKPKFCFFDVEMMQNKLSDVTDQKGREFFQHEVNLLICLFCCDLCKDADRESICIDCGKKLHVFSGLKATFDFCEFLFRNFAFKNVTAISHYGQAFDVQFILQYIIEKKETPKVILRGNKIMFLEYLGIRFVDSFNFLPMPLAQLSAAFGITELKKGYFPHFFNTSENQNYVGLFPDSKFFDPDGMKPGPRAAFMKWYDEQKAKQYDFQLEIQTYCTSDVLLLAAATLKFWDLFLQVSDNQIDPLVNAFTFASACNQLFRLRYLNDSELTLIPESGLFPARRFSNICCKWLEWEMKLYGVHIKHARNGGEVKVLDNFVDEFSDGSNSASIKYHGCAFHGCPRCFTTRRYSQTIPYGNLTLEEAYQKTRHQTRVLQKNRYVVVEKYGLMTSILTFLMAGLAKELLPPIKLVKSGLCISCKPLFNKSTADWIFEQLE</sequence>
<dbReference type="GO" id="GO:0000166">
    <property type="term" value="F:nucleotide binding"/>
    <property type="evidence" value="ECO:0007669"/>
    <property type="project" value="InterPro"/>
</dbReference>
<dbReference type="SUPFAM" id="SSF53098">
    <property type="entry name" value="Ribonuclease H-like"/>
    <property type="match status" value="1"/>
</dbReference>
<evidence type="ECO:0000313" key="12">
    <source>
        <dbReference type="EnsemblMetazoa" id="SMAR007183-PA"/>
    </source>
</evidence>
<accession>T1J0X1</accession>
<feature type="compositionally biased region" description="Basic and acidic residues" evidence="10">
    <location>
        <begin position="53"/>
        <end position="75"/>
    </location>
</feature>
<dbReference type="PANTHER" id="PTHR33568">
    <property type="entry name" value="DNA POLYMERASE"/>
    <property type="match status" value="1"/>
</dbReference>
<dbReference type="InterPro" id="IPR004868">
    <property type="entry name" value="DNA-dir_DNA_pol_B_mt/vir"/>
</dbReference>
<dbReference type="EMBL" id="AFFK01020683">
    <property type="status" value="NOT_ANNOTATED_CDS"/>
    <property type="molecule type" value="Genomic_DNA"/>
</dbReference>
<evidence type="ECO:0000256" key="5">
    <source>
        <dbReference type="ARBA" id="ARBA00022705"/>
    </source>
</evidence>